<accession>A0A1J0AGB0</accession>
<dbReference type="Pfam" id="PF09991">
    <property type="entry name" value="DUF2232"/>
    <property type="match status" value="1"/>
</dbReference>
<dbReference type="InterPro" id="IPR018710">
    <property type="entry name" value="DUF2232"/>
</dbReference>
<protein>
    <submittedName>
        <fullName evidence="2">Membrane protein</fullName>
    </submittedName>
</protein>
<name>A0A1J0AGB0_9CYAN</name>
<keyword evidence="1" id="KW-0472">Membrane</keyword>
<keyword evidence="1" id="KW-1133">Transmembrane helix</keyword>
<keyword evidence="1" id="KW-0812">Transmembrane</keyword>
<gene>
    <name evidence="2" type="ORF">GlitD10_2582</name>
</gene>
<proteinExistence type="predicted"/>
<dbReference type="Proteomes" id="UP000180235">
    <property type="component" value="Chromosome"/>
</dbReference>
<feature type="transmembrane region" description="Helical" evidence="1">
    <location>
        <begin position="108"/>
        <end position="130"/>
    </location>
</feature>
<feature type="transmembrane region" description="Helical" evidence="1">
    <location>
        <begin position="56"/>
        <end position="74"/>
    </location>
</feature>
<sequence>MSAPRVRPELPLALVETAFLASTASLGWLASFYLGLTPVLRLFLPIPLALATRRWGNRWGWLGLGTTFLLLSVLMGPPRGLAYIFRYGFLALLLGYHWRRGKGWGTTVLQGIGVGTVGFFGQIMVLSVLVGENLWLYVTNQATQALEWVLDRLGILAQPEVMWIQVATVVLVMVNSAVYTFVVQLVAWALLERLDTPVPPPPNWLRVWLGLDEP</sequence>
<evidence type="ECO:0000313" key="2">
    <source>
        <dbReference type="EMBL" id="APB34923.1"/>
    </source>
</evidence>
<dbReference type="EMBL" id="CP017675">
    <property type="protein sequence ID" value="APB34923.1"/>
    <property type="molecule type" value="Genomic_DNA"/>
</dbReference>
<reference evidence="2 3" key="1">
    <citation type="submission" date="2016-10" db="EMBL/GenBank/DDBJ databases">
        <title>Description of Gloeomargarita lithophora gen. nov., sp. nov., a thylakoid-bearing basal-branching cyanobacterium with intracellular carbonates, and proposal for Gloeomargaritales ord. nov.</title>
        <authorList>
            <person name="Moreira D."/>
            <person name="Tavera R."/>
            <person name="Benzerara K."/>
            <person name="Skouri-Panet F."/>
            <person name="Couradeau E."/>
            <person name="Gerard E."/>
            <person name="Loussert C."/>
            <person name="Novelo E."/>
            <person name="Zivanovic Y."/>
            <person name="Lopez-Garcia P."/>
        </authorList>
    </citation>
    <scope>NUCLEOTIDE SEQUENCE [LARGE SCALE GENOMIC DNA]</scope>
    <source>
        <strain evidence="2 3">D10</strain>
    </source>
</reference>
<dbReference type="AlphaFoldDB" id="A0A1J0AGB0"/>
<dbReference type="KEGG" id="glt:GlitD10_2582"/>
<evidence type="ECO:0000313" key="3">
    <source>
        <dbReference type="Proteomes" id="UP000180235"/>
    </source>
</evidence>
<dbReference type="STRING" id="1188229.GlitD10_2582"/>
<feature type="transmembrane region" description="Helical" evidence="1">
    <location>
        <begin position="20"/>
        <end position="44"/>
    </location>
</feature>
<dbReference type="PANTHER" id="PTHR37185">
    <property type="entry name" value="MEMBRANE PROTEIN"/>
    <property type="match status" value="1"/>
</dbReference>
<organism evidence="2 3">
    <name type="scientific">Gloeomargarita lithophora Alchichica-D10</name>
    <dbReference type="NCBI Taxonomy" id="1188229"/>
    <lineage>
        <taxon>Bacteria</taxon>
        <taxon>Bacillati</taxon>
        <taxon>Cyanobacteriota</taxon>
        <taxon>Cyanophyceae</taxon>
        <taxon>Gloeomargaritales</taxon>
        <taxon>Gloeomargaritaceae</taxon>
        <taxon>Gloeomargarita</taxon>
    </lineage>
</organism>
<evidence type="ECO:0000256" key="1">
    <source>
        <dbReference type="SAM" id="Phobius"/>
    </source>
</evidence>
<dbReference type="PANTHER" id="PTHR37185:SF3">
    <property type="entry name" value="MEMBRANE PROTEIN"/>
    <property type="match status" value="1"/>
</dbReference>
<dbReference type="RefSeq" id="WP_157776265.1">
    <property type="nucleotide sequence ID" value="NZ_CP017675.1"/>
</dbReference>
<dbReference type="OrthoDB" id="508722at2"/>
<feature type="transmembrane region" description="Helical" evidence="1">
    <location>
        <begin position="162"/>
        <end position="191"/>
    </location>
</feature>
<keyword evidence="3" id="KW-1185">Reference proteome</keyword>